<protein>
    <submittedName>
        <fullName evidence="7">Cyclin A</fullName>
    </submittedName>
</protein>
<sequence>MKQASSINQSEASEDTKQKLWNTSQSSVQKSEFALNPINYDSDDEYSDPIMDEEEDLDDMLMKLPVVLPTSVTEAKLFVLPSDSFIQVQTEINIVSRLAIIDWLLRIVLKVKFQRGTLFNAVYILDRILATKPVSADSLQLTSIVCLWISAKVEEASNISSLPIFLTICQNQFTSEQFRTKELEIFGILNGRLNFPTSQLFIHPLLTAIDSESEFEAVQFFLDLSLMEFELICYPTPLIAVAAIAAAMGQKCPLKKLLSLISFDSSKDAIVAIKKLADAATFVLERKNTAMYSVYDEGWLQEMKDNVEKSVQFFCNNV</sequence>
<dbReference type="SUPFAM" id="SSF47954">
    <property type="entry name" value="Cyclin-like"/>
    <property type="match status" value="2"/>
</dbReference>
<organism evidence="7 8">
    <name type="scientific">Tritrichomonas foetus</name>
    <dbReference type="NCBI Taxonomy" id="1144522"/>
    <lineage>
        <taxon>Eukaryota</taxon>
        <taxon>Metamonada</taxon>
        <taxon>Parabasalia</taxon>
        <taxon>Tritrichomonadida</taxon>
        <taxon>Tritrichomonadidae</taxon>
        <taxon>Tritrichomonas</taxon>
    </lineage>
</organism>
<evidence type="ECO:0000313" key="7">
    <source>
        <dbReference type="EMBL" id="OHT12183.1"/>
    </source>
</evidence>
<evidence type="ECO:0000256" key="5">
    <source>
        <dbReference type="SAM" id="MobiDB-lite"/>
    </source>
</evidence>
<dbReference type="Pfam" id="PF00134">
    <property type="entry name" value="Cyclin_N"/>
    <property type="match status" value="1"/>
</dbReference>
<dbReference type="PROSITE" id="PS00292">
    <property type="entry name" value="CYCLINS"/>
    <property type="match status" value="1"/>
</dbReference>
<dbReference type="RefSeq" id="XP_068365319.1">
    <property type="nucleotide sequence ID" value="XM_068500031.1"/>
</dbReference>
<dbReference type="GeneID" id="94834735"/>
<proteinExistence type="inferred from homology"/>
<evidence type="ECO:0000259" key="6">
    <source>
        <dbReference type="SMART" id="SM00385"/>
    </source>
</evidence>
<dbReference type="PANTHER" id="PTHR10177">
    <property type="entry name" value="CYCLINS"/>
    <property type="match status" value="1"/>
</dbReference>
<accession>A0A1J4KLK0</accession>
<feature type="region of interest" description="Disordered" evidence="5">
    <location>
        <begin position="1"/>
        <end position="46"/>
    </location>
</feature>
<comment type="caution">
    <text evidence="7">The sequence shown here is derived from an EMBL/GenBank/DDBJ whole genome shotgun (WGS) entry which is preliminary data.</text>
</comment>
<dbReference type="FunFam" id="1.10.472.10:FF:000010">
    <property type="entry name" value="G1/S-specific cyclin Cln1"/>
    <property type="match status" value="1"/>
</dbReference>
<name>A0A1J4KLK0_9EUKA</name>
<comment type="similarity">
    <text evidence="4">Belongs to the cyclin family.</text>
</comment>
<keyword evidence="1" id="KW-0132">Cell division</keyword>
<feature type="compositionally biased region" description="Polar residues" evidence="5">
    <location>
        <begin position="19"/>
        <end position="30"/>
    </location>
</feature>
<evidence type="ECO:0000313" key="8">
    <source>
        <dbReference type="Proteomes" id="UP000179807"/>
    </source>
</evidence>
<keyword evidence="2 4" id="KW-0195">Cyclin</keyword>
<dbReference type="Gene3D" id="1.10.472.10">
    <property type="entry name" value="Cyclin-like"/>
    <property type="match status" value="2"/>
</dbReference>
<evidence type="ECO:0000256" key="2">
    <source>
        <dbReference type="ARBA" id="ARBA00023127"/>
    </source>
</evidence>
<evidence type="ECO:0000256" key="4">
    <source>
        <dbReference type="RuleBase" id="RU000383"/>
    </source>
</evidence>
<feature type="compositionally biased region" description="Polar residues" evidence="5">
    <location>
        <begin position="1"/>
        <end position="11"/>
    </location>
</feature>
<dbReference type="VEuPathDB" id="TrichDB:TRFO_18195"/>
<evidence type="ECO:0000256" key="3">
    <source>
        <dbReference type="ARBA" id="ARBA00023306"/>
    </source>
</evidence>
<dbReference type="GO" id="GO:0019887">
    <property type="term" value="F:protein kinase regulator activity"/>
    <property type="evidence" value="ECO:0007669"/>
    <property type="project" value="UniProtKB-ARBA"/>
</dbReference>
<feature type="domain" description="Cyclin-like" evidence="6">
    <location>
        <begin position="102"/>
        <end position="187"/>
    </location>
</feature>
<dbReference type="InterPro" id="IPR013763">
    <property type="entry name" value="Cyclin-like_dom"/>
</dbReference>
<dbReference type="InterPro" id="IPR006671">
    <property type="entry name" value="Cyclin_N"/>
</dbReference>
<reference evidence="7" key="1">
    <citation type="submission" date="2016-10" db="EMBL/GenBank/DDBJ databases">
        <authorList>
            <person name="Benchimol M."/>
            <person name="Almeida L.G."/>
            <person name="Vasconcelos A.T."/>
            <person name="Perreira-Neves A."/>
            <person name="Rosa I.A."/>
            <person name="Tasca T."/>
            <person name="Bogo M.R."/>
            <person name="de Souza W."/>
        </authorList>
    </citation>
    <scope>NUCLEOTIDE SEQUENCE [LARGE SCALE GENOMIC DNA]</scope>
    <source>
        <strain evidence="7">K</strain>
    </source>
</reference>
<dbReference type="SMART" id="SM00385">
    <property type="entry name" value="CYCLIN"/>
    <property type="match status" value="1"/>
</dbReference>
<keyword evidence="8" id="KW-1185">Reference proteome</keyword>
<gene>
    <name evidence="7" type="ORF">TRFO_18195</name>
</gene>
<dbReference type="OrthoDB" id="5590282at2759"/>
<dbReference type="InterPro" id="IPR036915">
    <property type="entry name" value="Cyclin-like_sf"/>
</dbReference>
<dbReference type="AlphaFoldDB" id="A0A1J4KLK0"/>
<dbReference type="InterPro" id="IPR048258">
    <property type="entry name" value="Cyclins_cyclin-box"/>
</dbReference>
<dbReference type="GO" id="GO:0051726">
    <property type="term" value="P:regulation of cell cycle"/>
    <property type="evidence" value="ECO:0007669"/>
    <property type="project" value="UniProtKB-ARBA"/>
</dbReference>
<dbReference type="GO" id="GO:0051301">
    <property type="term" value="P:cell division"/>
    <property type="evidence" value="ECO:0007669"/>
    <property type="project" value="UniProtKB-KW"/>
</dbReference>
<evidence type="ECO:0000256" key="1">
    <source>
        <dbReference type="ARBA" id="ARBA00022618"/>
    </source>
</evidence>
<keyword evidence="3" id="KW-0131">Cell cycle</keyword>
<dbReference type="InterPro" id="IPR039361">
    <property type="entry name" value="Cyclin"/>
</dbReference>
<dbReference type="Proteomes" id="UP000179807">
    <property type="component" value="Unassembled WGS sequence"/>
</dbReference>
<dbReference type="EMBL" id="MLAK01000570">
    <property type="protein sequence ID" value="OHT12183.1"/>
    <property type="molecule type" value="Genomic_DNA"/>
</dbReference>